<feature type="compositionally biased region" description="Polar residues" evidence="4">
    <location>
        <begin position="1"/>
        <end position="10"/>
    </location>
</feature>
<feature type="compositionally biased region" description="Polar residues" evidence="4">
    <location>
        <begin position="816"/>
        <end position="827"/>
    </location>
</feature>
<comment type="caution">
    <text evidence="6">The sequence shown here is derived from an EMBL/GenBank/DDBJ whole genome shotgun (WGS) entry which is preliminary data.</text>
</comment>
<dbReference type="SUPFAM" id="SSF53474">
    <property type="entry name" value="alpha/beta-Hydrolases"/>
    <property type="match status" value="1"/>
</dbReference>
<dbReference type="CDD" id="cd07987">
    <property type="entry name" value="LPLAT_MGAT-like"/>
    <property type="match status" value="1"/>
</dbReference>
<keyword evidence="7" id="KW-1185">Reference proteome</keyword>
<name>A0AAW1QIZ6_9CHLO</name>
<keyword evidence="3" id="KW-0012">Acyltransferase</keyword>
<dbReference type="Gene3D" id="3.40.50.1820">
    <property type="entry name" value="alpha/beta hydrolase"/>
    <property type="match status" value="1"/>
</dbReference>
<dbReference type="InterPro" id="IPR029058">
    <property type="entry name" value="AB_hydrolase_fold"/>
</dbReference>
<feature type="region of interest" description="Disordered" evidence="4">
    <location>
        <begin position="704"/>
        <end position="868"/>
    </location>
</feature>
<feature type="compositionally biased region" description="Low complexity" evidence="4">
    <location>
        <begin position="728"/>
        <end position="740"/>
    </location>
</feature>
<feature type="compositionally biased region" description="Polar residues" evidence="4">
    <location>
        <begin position="764"/>
        <end position="773"/>
    </location>
</feature>
<proteinExistence type="inferred from homology"/>
<evidence type="ECO:0000259" key="5">
    <source>
        <dbReference type="Pfam" id="PF12146"/>
    </source>
</evidence>
<feature type="domain" description="Serine aminopeptidase S33" evidence="5">
    <location>
        <begin position="155"/>
        <end position="361"/>
    </location>
</feature>
<sequence>MQTSIPSFSLGTARHASRPHPDVTDARPHVPNRKLAASRNLAAEATAVAGATATKPAPGLKGPARIVDPNLATVGRGGAPGRLTVEDIASNDGGPPRFFSPWVAGHHMTTDPTSLPLMIYLPGIDGTGLAASRQFPSVMQAFDLRAFLTPVQDRTSFDDLVEIIAKYLDEEVLQQPPERPVYLLGESFGCVLSLAVAAKRPALIDRIVLVNPATSFEQSVWSQIGPLLPVIPRNLWRGLPVALAPVLGNPILLAGFGINPRASITSQLQAARDGLLNLIPQLEALAVVLPPETLAWKLELLREGSRKVNKQLKSVLQRVLLLTSDQDLLLPSREEGPRLAKALPRCNHKIFPNNSHALLQEAGIDLVDIMKERGFYVTQRRMTSPVASRKKGSFGEANPIELPTMRELDQTSEQTTDLLRRLVSPIFFSTHEDGTVVQGLDALPPDRPILFVGNHQFYALDIGILIEEFLRKKDMLPRGLAHPVIFGGGPGASPDKEAEQNAGFQSLLTTYGAVMVGGRNFFRLMQNKEAALLFPGGVREAYHKRGEEYKVLWPKREEFVRMAARFGATIVPVSGIGCNDCVQLIADADDLRQIPILGKRLEDSARKQMPPARRGTAASENFEQTMIAPFSLPKLPARFYFKFGPPIRTSPEDLKDRTRCDDMYAYARDELQSGIDWLLEQREQDPYKDLGKRLFYEATWGGKQAPTFSLPRTPPAGWTPLPPRKAATKSSSQAAASPEHAAAETTPTGGSSPAAAMGEGGLHSKSSSPQQQDEPVGNGQVAASIPTHAAGASHPAAVDNGSSRHDSAASSQSGSETIRNAVQQNGKGSEHDEPAASIGSSRNSGSQGVQRQVAEPAAGLSADHASTE</sequence>
<organism evidence="6 7">
    <name type="scientific">Apatococcus lobatus</name>
    <dbReference type="NCBI Taxonomy" id="904363"/>
    <lineage>
        <taxon>Eukaryota</taxon>
        <taxon>Viridiplantae</taxon>
        <taxon>Chlorophyta</taxon>
        <taxon>core chlorophytes</taxon>
        <taxon>Trebouxiophyceae</taxon>
        <taxon>Chlorellales</taxon>
        <taxon>Chlorellaceae</taxon>
        <taxon>Apatococcus</taxon>
    </lineage>
</organism>
<evidence type="ECO:0000256" key="3">
    <source>
        <dbReference type="ARBA" id="ARBA00023315"/>
    </source>
</evidence>
<dbReference type="InterPro" id="IPR007130">
    <property type="entry name" value="DAGAT"/>
</dbReference>
<reference evidence="6 7" key="1">
    <citation type="journal article" date="2024" name="Nat. Commun.">
        <title>Phylogenomics reveals the evolutionary origins of lichenization in chlorophyte algae.</title>
        <authorList>
            <person name="Puginier C."/>
            <person name="Libourel C."/>
            <person name="Otte J."/>
            <person name="Skaloud P."/>
            <person name="Haon M."/>
            <person name="Grisel S."/>
            <person name="Petersen M."/>
            <person name="Berrin J.G."/>
            <person name="Delaux P.M."/>
            <person name="Dal Grande F."/>
            <person name="Keller J."/>
        </authorList>
    </citation>
    <scope>NUCLEOTIDE SEQUENCE [LARGE SCALE GENOMIC DNA]</scope>
    <source>
        <strain evidence="6 7">SAG 2145</strain>
    </source>
</reference>
<dbReference type="GO" id="GO:0004144">
    <property type="term" value="F:diacylglycerol O-acyltransferase activity"/>
    <property type="evidence" value="ECO:0007669"/>
    <property type="project" value="UniProtKB-ARBA"/>
</dbReference>
<dbReference type="Pfam" id="PF12146">
    <property type="entry name" value="Hydrolase_4"/>
    <property type="match status" value="1"/>
</dbReference>
<dbReference type="PANTHER" id="PTHR22753">
    <property type="entry name" value="TRANSMEMBRANE PROTEIN 68"/>
    <property type="match status" value="1"/>
</dbReference>
<protein>
    <recommendedName>
        <fullName evidence="5">Serine aminopeptidase S33 domain-containing protein</fullName>
    </recommendedName>
</protein>
<feature type="compositionally biased region" description="Polar residues" evidence="4">
    <location>
        <begin position="838"/>
        <end position="850"/>
    </location>
</feature>
<evidence type="ECO:0000256" key="1">
    <source>
        <dbReference type="ARBA" id="ARBA00005420"/>
    </source>
</evidence>
<dbReference type="EMBL" id="JALJOS010000039">
    <property type="protein sequence ID" value="KAK9821248.1"/>
    <property type="molecule type" value="Genomic_DNA"/>
</dbReference>
<gene>
    <name evidence="6" type="ORF">WJX74_001221</name>
</gene>
<dbReference type="GO" id="GO:0016020">
    <property type="term" value="C:membrane"/>
    <property type="evidence" value="ECO:0007669"/>
    <property type="project" value="TreeGrafter"/>
</dbReference>
<dbReference type="AlphaFoldDB" id="A0AAW1QIZ6"/>
<dbReference type="PANTHER" id="PTHR22753:SF14">
    <property type="entry name" value="MONOACYLGLYCEROL_DIACYLGLYCEROL O-ACYLTRANSFERASE"/>
    <property type="match status" value="1"/>
</dbReference>
<accession>A0AAW1QIZ6</accession>
<dbReference type="Proteomes" id="UP001438707">
    <property type="component" value="Unassembled WGS sequence"/>
</dbReference>
<evidence type="ECO:0000256" key="2">
    <source>
        <dbReference type="ARBA" id="ARBA00022679"/>
    </source>
</evidence>
<dbReference type="InterPro" id="IPR022742">
    <property type="entry name" value="Hydrolase_4"/>
</dbReference>
<feature type="region of interest" description="Disordered" evidence="4">
    <location>
        <begin position="1"/>
        <end position="29"/>
    </location>
</feature>
<feature type="compositionally biased region" description="Basic and acidic residues" evidence="4">
    <location>
        <begin position="19"/>
        <end position="28"/>
    </location>
</feature>
<dbReference type="Pfam" id="PF03982">
    <property type="entry name" value="DAGAT"/>
    <property type="match status" value="1"/>
</dbReference>
<evidence type="ECO:0000313" key="7">
    <source>
        <dbReference type="Proteomes" id="UP001438707"/>
    </source>
</evidence>
<evidence type="ECO:0000256" key="4">
    <source>
        <dbReference type="SAM" id="MobiDB-lite"/>
    </source>
</evidence>
<comment type="similarity">
    <text evidence="1">Belongs to the diacylglycerol acyltransferase family.</text>
</comment>
<evidence type="ECO:0000313" key="6">
    <source>
        <dbReference type="EMBL" id="KAK9821248.1"/>
    </source>
</evidence>
<keyword evidence="2" id="KW-0808">Transferase</keyword>